<proteinExistence type="predicted"/>
<reference evidence="1 2" key="1">
    <citation type="submission" date="2019-03" db="EMBL/GenBank/DDBJ databases">
        <title>Genomic Encyclopedia of Type Strains, Phase IV (KMG-IV): sequencing the most valuable type-strain genomes for metagenomic binning, comparative biology and taxonomic classification.</title>
        <authorList>
            <person name="Goeker M."/>
        </authorList>
    </citation>
    <scope>NUCLEOTIDE SEQUENCE [LARGE SCALE GENOMIC DNA]</scope>
    <source>
        <strain evidence="1 2">DSM 45361</strain>
    </source>
</reference>
<protein>
    <submittedName>
        <fullName evidence="1">Uncharacterized protein</fullName>
    </submittedName>
</protein>
<accession>A0A4R6SLQ5</accession>
<evidence type="ECO:0000313" key="1">
    <source>
        <dbReference type="EMBL" id="TDQ04897.1"/>
    </source>
</evidence>
<keyword evidence="2" id="KW-1185">Reference proteome</keyword>
<comment type="caution">
    <text evidence="1">The sequence shown here is derived from an EMBL/GenBank/DDBJ whole genome shotgun (WGS) entry which is preliminary data.</text>
</comment>
<name>A0A4R6SLQ5_LABRH</name>
<dbReference type="AlphaFoldDB" id="A0A4R6SLQ5"/>
<evidence type="ECO:0000313" key="2">
    <source>
        <dbReference type="Proteomes" id="UP000295444"/>
    </source>
</evidence>
<gene>
    <name evidence="1" type="ORF">EV186_101858</name>
</gene>
<sequence length="297" mass="32457">MRPMGEPLPPVDSEVQQLRADLEDLESFTLKVRAELSDDVGDLDGQVAELTKLVARLTDRVDWLERQLRSSGSVAEFDLDDVGSEATSLAEAAELARVRSGQLLSDGERGELHAAIVDYEKVSAECDQRTADALQASAILSVTSYDDKEHQAAAEEFREAFALRTDAVHRREKRQEPAERARRALAEDKLLRAEYEPVIADGARAAEALLDLLRERITTAVGKGAMLPLWFTTSLGPTAPAADTDAWIRTATQVLAYRVTYRVGDALMPLGATPGSSAPAHRREWHTELASALAALQ</sequence>
<dbReference type="EMBL" id="SNXZ01000001">
    <property type="protein sequence ID" value="TDQ04897.1"/>
    <property type="molecule type" value="Genomic_DNA"/>
</dbReference>
<dbReference type="Proteomes" id="UP000295444">
    <property type="component" value="Unassembled WGS sequence"/>
</dbReference>
<organism evidence="1 2">
    <name type="scientific">Labedaea rhizosphaerae</name>
    <dbReference type="NCBI Taxonomy" id="598644"/>
    <lineage>
        <taxon>Bacteria</taxon>
        <taxon>Bacillati</taxon>
        <taxon>Actinomycetota</taxon>
        <taxon>Actinomycetes</taxon>
        <taxon>Pseudonocardiales</taxon>
        <taxon>Pseudonocardiaceae</taxon>
        <taxon>Labedaea</taxon>
    </lineage>
</organism>